<name>A0A2S3UMH2_9HYPH</name>
<dbReference type="OrthoDB" id="9787207at2"/>
<sequence length="402" mass="46264">MTSLKLPRLPNASARRLFLDKHGLGSAPKGSGKGDDLSAVIDGLGFVQVDSINTVARAHHMILSARRPAYKEENLKRLLERDRHLFEHWTHDAAVIPAAFFPHWRLRFSRDKENLIERWRLWRRNGFEEKFDEVLKQISAHGPVTSATVGENEKRSSGGWWDWHPSKTALEFLWRTGELSVCGRDGFKKVYDLTERVIPADHLATRIDAEETIDWAARSALDRLGFATSGEIAAFWDLITPQEAKLWCQSALETGSIVEIEIECIDGPPRKAFAYRETLDTLDTLPEPPARIRILSPFDPALRDRKRAERLFGFSYRIEIFVPEPKRKYGYYVFPVLERDRMVGRIDMKVFRAEGRLNIRAFWPEDGIRMTKGRLARLEAELARTARFSGCTDISFETGWLR</sequence>
<dbReference type="Pfam" id="PF06224">
    <property type="entry name" value="AlkZ-like"/>
    <property type="match status" value="1"/>
</dbReference>
<reference evidence="1 2" key="1">
    <citation type="submission" date="2018-01" db="EMBL/GenBank/DDBJ databases">
        <title>Genomic Encyclopedia of Archaeal and Bacterial Type Strains, Phase II (KMG-II): from individual species to whole genera.</title>
        <authorList>
            <person name="Goeker M."/>
        </authorList>
    </citation>
    <scope>NUCLEOTIDE SEQUENCE [LARGE SCALE GENOMIC DNA]</scope>
    <source>
        <strain evidence="1 2">DSM 17023</strain>
    </source>
</reference>
<proteinExistence type="predicted"/>
<dbReference type="RefSeq" id="WP_103224525.1">
    <property type="nucleotide sequence ID" value="NZ_PPCN01000011.1"/>
</dbReference>
<keyword evidence="2" id="KW-1185">Reference proteome</keyword>
<dbReference type="Proteomes" id="UP000236959">
    <property type="component" value="Unassembled WGS sequence"/>
</dbReference>
<dbReference type="EMBL" id="PPCN01000011">
    <property type="protein sequence ID" value="POF28881.1"/>
    <property type="molecule type" value="Genomic_DNA"/>
</dbReference>
<evidence type="ECO:0008006" key="3">
    <source>
        <dbReference type="Google" id="ProtNLM"/>
    </source>
</evidence>
<protein>
    <recommendedName>
        <fullName evidence="3">Winged helix-turn-helix domain-containing protein</fullName>
    </recommendedName>
</protein>
<organism evidence="1 2">
    <name type="scientific">Roseibium marinum</name>
    <dbReference type="NCBI Taxonomy" id="281252"/>
    <lineage>
        <taxon>Bacteria</taxon>
        <taxon>Pseudomonadati</taxon>
        <taxon>Pseudomonadota</taxon>
        <taxon>Alphaproteobacteria</taxon>
        <taxon>Hyphomicrobiales</taxon>
        <taxon>Stappiaceae</taxon>
        <taxon>Roseibium</taxon>
    </lineage>
</organism>
<evidence type="ECO:0000313" key="1">
    <source>
        <dbReference type="EMBL" id="POF28881.1"/>
    </source>
</evidence>
<evidence type="ECO:0000313" key="2">
    <source>
        <dbReference type="Proteomes" id="UP000236959"/>
    </source>
</evidence>
<accession>A0A2S3UMH2</accession>
<comment type="caution">
    <text evidence="1">The sequence shown here is derived from an EMBL/GenBank/DDBJ whole genome shotgun (WGS) entry which is preliminary data.</text>
</comment>
<dbReference type="PANTHER" id="PTHR30528">
    <property type="entry name" value="CYTOPLASMIC PROTEIN"/>
    <property type="match status" value="1"/>
</dbReference>
<dbReference type="PANTHER" id="PTHR30528:SF0">
    <property type="entry name" value="CYTOPLASMIC PROTEIN"/>
    <property type="match status" value="1"/>
</dbReference>
<dbReference type="AlphaFoldDB" id="A0A2S3UMH2"/>
<dbReference type="InterPro" id="IPR009351">
    <property type="entry name" value="AlkZ-like"/>
</dbReference>
<gene>
    <name evidence="1" type="ORF">CLV41_111132</name>
</gene>